<dbReference type="EC" id="4.2.99.24" evidence="7"/>
<evidence type="ECO:0000313" key="10">
    <source>
        <dbReference type="Proteomes" id="UP000316621"/>
    </source>
</evidence>
<evidence type="ECO:0000256" key="6">
    <source>
        <dbReference type="ARBA" id="ARBA00064224"/>
    </source>
</evidence>
<dbReference type="SUPFAM" id="SSF55961">
    <property type="entry name" value="Bet v1-like"/>
    <property type="match status" value="1"/>
</dbReference>
<evidence type="ECO:0000259" key="8">
    <source>
        <dbReference type="SMART" id="SM01037"/>
    </source>
</evidence>
<dbReference type="GO" id="GO:0042803">
    <property type="term" value="F:protein homodimerization activity"/>
    <property type="evidence" value="ECO:0007669"/>
    <property type="project" value="UniProtKB-ARBA"/>
</dbReference>
<dbReference type="InterPro" id="IPR052006">
    <property type="entry name" value="MLP-like"/>
</dbReference>
<comment type="similarity">
    <text evidence="3">Belongs to the MLP family.</text>
</comment>
<reference evidence="9 10" key="1">
    <citation type="journal article" date="2018" name="Science">
        <title>The opium poppy genome and morphinan production.</title>
        <authorList>
            <person name="Guo L."/>
            <person name="Winzer T."/>
            <person name="Yang X."/>
            <person name="Li Y."/>
            <person name="Ning Z."/>
            <person name="He Z."/>
            <person name="Teodor R."/>
            <person name="Lu Y."/>
            <person name="Bowser T.A."/>
            <person name="Graham I.A."/>
            <person name="Ye K."/>
        </authorList>
    </citation>
    <scope>NUCLEOTIDE SEQUENCE [LARGE SCALE GENOMIC DNA]</scope>
    <source>
        <strain evidence="10">cv. HN1</strain>
        <tissue evidence="9">Leaves</tissue>
    </source>
</reference>
<dbReference type="EMBL" id="CM010725">
    <property type="protein sequence ID" value="RZC84754.1"/>
    <property type="molecule type" value="Genomic_DNA"/>
</dbReference>
<accession>A0A4Y7LGY7</accession>
<keyword evidence="1" id="KW-0017">Alkaloid metabolism</keyword>
<dbReference type="STRING" id="3469.A0A4Y7LGY7"/>
<comment type="pathway">
    <text evidence="5">Alkaloid biosynthesis; morphine biosynthesis.</text>
</comment>
<evidence type="ECO:0000256" key="1">
    <source>
        <dbReference type="ARBA" id="ARBA00022589"/>
    </source>
</evidence>
<dbReference type="Proteomes" id="UP000316621">
    <property type="component" value="Chromosome 11"/>
</dbReference>
<evidence type="ECO:0000256" key="4">
    <source>
        <dbReference type="ARBA" id="ARBA00052667"/>
    </source>
</evidence>
<dbReference type="Gramene" id="RZC84754">
    <property type="protein sequence ID" value="RZC84754"/>
    <property type="gene ID" value="C5167_047537"/>
</dbReference>
<proteinExistence type="inferred from homology"/>
<dbReference type="InterPro" id="IPR023393">
    <property type="entry name" value="START-like_dom_sf"/>
</dbReference>
<dbReference type="GO" id="GO:0006952">
    <property type="term" value="P:defense response"/>
    <property type="evidence" value="ECO:0007669"/>
    <property type="project" value="InterPro"/>
</dbReference>
<dbReference type="InterPro" id="IPR000916">
    <property type="entry name" value="Bet_v_I/MLP"/>
</dbReference>
<dbReference type="SMR" id="A0A4Y7LGY7"/>
<dbReference type="Gene3D" id="3.30.530.20">
    <property type="match status" value="1"/>
</dbReference>
<comment type="catalytic activity">
    <reaction evidence="4">
        <text>(7S)-O-acetylsalutaridinol = thebaine + acetate + H(+)</text>
        <dbReference type="Rhea" id="RHEA:56908"/>
        <dbReference type="ChEBI" id="CHEBI:15378"/>
        <dbReference type="ChEBI" id="CHEBI:30089"/>
        <dbReference type="ChEBI" id="CHEBI:57672"/>
        <dbReference type="ChEBI" id="CHEBI:59953"/>
        <dbReference type="EC" id="4.2.99.24"/>
    </reaction>
    <physiologicalReaction direction="left-to-right" evidence="4">
        <dbReference type="Rhea" id="RHEA:56909"/>
    </physiologicalReaction>
</comment>
<comment type="subunit">
    <text evidence="6">Homodimer (allosteric) and oligomers.</text>
</comment>
<protein>
    <recommendedName>
        <fullName evidence="7">thebaine synthase</fullName>
        <ecNumber evidence="7">4.2.99.24</ecNumber>
    </recommendedName>
</protein>
<dbReference type="SMART" id="SM01037">
    <property type="entry name" value="Bet_v_1"/>
    <property type="match status" value="1"/>
</dbReference>
<evidence type="ECO:0000256" key="7">
    <source>
        <dbReference type="ARBA" id="ARBA00066917"/>
    </source>
</evidence>
<dbReference type="Pfam" id="PF00407">
    <property type="entry name" value="Bet_v_1"/>
    <property type="match status" value="1"/>
</dbReference>
<gene>
    <name evidence="9" type="ORF">C5167_047537</name>
</gene>
<feature type="domain" description="Bet v I/Major latex protein" evidence="8">
    <location>
        <begin position="8"/>
        <end position="157"/>
    </location>
</feature>
<organism evidence="9 10">
    <name type="scientific">Papaver somniferum</name>
    <name type="common">Opium poppy</name>
    <dbReference type="NCBI Taxonomy" id="3469"/>
    <lineage>
        <taxon>Eukaryota</taxon>
        <taxon>Viridiplantae</taxon>
        <taxon>Streptophyta</taxon>
        <taxon>Embryophyta</taxon>
        <taxon>Tracheophyta</taxon>
        <taxon>Spermatophyta</taxon>
        <taxon>Magnoliopsida</taxon>
        <taxon>Ranunculales</taxon>
        <taxon>Papaveraceae</taxon>
        <taxon>Papaveroideae</taxon>
        <taxon>Papaver</taxon>
    </lineage>
</organism>
<dbReference type="PANTHER" id="PTHR31338">
    <property type="entry name" value="POLYKETIDE CYCLASE/DEHYDRASE AND LIPID TRANSPORT SUPERFAMILY PROTEIN"/>
    <property type="match status" value="1"/>
</dbReference>
<keyword evidence="10" id="KW-1185">Reference proteome</keyword>
<name>A0A4Y7LGY7_PAPSO</name>
<dbReference type="OMA" id="FKERIEM"/>
<dbReference type="GO" id="GO:0009820">
    <property type="term" value="P:alkaloid metabolic process"/>
    <property type="evidence" value="ECO:0007669"/>
    <property type="project" value="UniProtKB-KW"/>
</dbReference>
<evidence type="ECO:0000256" key="2">
    <source>
        <dbReference type="ARBA" id="ARBA00023239"/>
    </source>
</evidence>
<evidence type="ECO:0000313" key="9">
    <source>
        <dbReference type="EMBL" id="RZC84754.1"/>
    </source>
</evidence>
<keyword evidence="2" id="KW-0456">Lyase</keyword>
<evidence type="ECO:0000256" key="5">
    <source>
        <dbReference type="ARBA" id="ARBA00060571"/>
    </source>
</evidence>
<sequence length="160" mass="18066">MAPLGVSGLVGKLSTELEVDCDAEKYYNMYKHGEDVKKAVPHLCVDVKIISGDPTSSGCIKEWNVNIDGKTIRSVEETTHDDETKTLRHRVFEGDVMKDFKKFDTIMVVNPKPDGNGCVVTRSIEYEKTNENSPTPFDYLQFGHQAIEDMNKYLRDSESN</sequence>
<dbReference type="AlphaFoldDB" id="A0A4Y7LGY7"/>
<dbReference type="PANTHER" id="PTHR31338:SF16">
    <property type="entry name" value="POLYKETIDE CYCLASE_DEHYDRASE AND LIPID TRANSPORT SUPERFAMILY PROTEIN"/>
    <property type="match status" value="1"/>
</dbReference>
<dbReference type="OrthoDB" id="1501595at2759"/>
<dbReference type="GO" id="GO:0016835">
    <property type="term" value="F:carbon-oxygen lyase activity"/>
    <property type="evidence" value="ECO:0007669"/>
    <property type="project" value="UniProtKB-ARBA"/>
</dbReference>
<dbReference type="FunFam" id="3.30.530.20:FF:000118">
    <property type="entry name" value="Thebaine synthase 1"/>
    <property type="match status" value="1"/>
</dbReference>
<evidence type="ECO:0000256" key="3">
    <source>
        <dbReference type="ARBA" id="ARBA00038242"/>
    </source>
</evidence>